<dbReference type="RefSeq" id="WP_377817713.1">
    <property type="nucleotide sequence ID" value="NZ_JBHSLU010000082.1"/>
</dbReference>
<sequence length="529" mass="54152">MAARLRLFLVLIGLLAAALAPTSGAFAHAALNGASPADGSVLPSAPSELTLTFSEPVSPLALRLIGPDGQARPLDRYQLRDQMLVISAPGALGAGTHVLSWRVVSADGHPVGGSVLFSIGAPSATAPIAEAQAGVSVRILLWASRVALYLGLFIGCGGAVFAAWVAPLPPAARSGINAALLLGLAALPTSLGAQGLDALGADLGALLQPTVWRAALATSLSLMLAIAAVALATGFLALWSAGLAGRIAGLLGAGLAGLALASSGHASAASPQALMRPAVFLHVAGVALWAGALLPLAKALNKPDAAATLRRFSSRIPAVIAMLLGSGLVLAVVQVERPAGLIETSYGRVLLAKLGLVALVMGLAAFNRWRQTSQVEAGRLSARRVMARIVTVELALMLAIFGTAALWRFTPPPRALAIASAQPATIHIHTLKAMADMTLTQGRAGPVAIAIVLMNGEFGPLPAKELSLSFANAAAGIEAIERPAIRGTDGVWRIEGLSLPRPGRWSVELAILISDFEMIRLTETVEIRP</sequence>
<dbReference type="Gene3D" id="2.60.40.1220">
    <property type="match status" value="1"/>
</dbReference>
<keyword evidence="2" id="KW-1003">Cell membrane</keyword>
<gene>
    <name evidence="13" type="ORF">ACFPN9_23775</name>
</gene>
<evidence type="ECO:0000256" key="6">
    <source>
        <dbReference type="ARBA" id="ARBA00022989"/>
    </source>
</evidence>
<feature type="transmembrane region" description="Helical" evidence="9">
    <location>
        <begin position="279"/>
        <end position="300"/>
    </location>
</feature>
<keyword evidence="5 10" id="KW-0732">Signal</keyword>
<feature type="transmembrane region" description="Helical" evidence="9">
    <location>
        <begin position="387"/>
        <end position="407"/>
    </location>
</feature>
<dbReference type="InterPro" id="IPR014755">
    <property type="entry name" value="Cu-Rt/internalin_Ig-like"/>
</dbReference>
<evidence type="ECO:0000256" key="7">
    <source>
        <dbReference type="ARBA" id="ARBA00023008"/>
    </source>
</evidence>
<feature type="transmembrane region" description="Helical" evidence="9">
    <location>
        <begin position="178"/>
        <end position="196"/>
    </location>
</feature>
<evidence type="ECO:0000313" key="13">
    <source>
        <dbReference type="EMBL" id="MFC5508267.1"/>
    </source>
</evidence>
<evidence type="ECO:0000313" key="14">
    <source>
        <dbReference type="Proteomes" id="UP001596060"/>
    </source>
</evidence>
<feature type="signal peptide" evidence="10">
    <location>
        <begin position="1"/>
        <end position="29"/>
    </location>
</feature>
<dbReference type="Pfam" id="PF04234">
    <property type="entry name" value="CopC"/>
    <property type="match status" value="1"/>
</dbReference>
<dbReference type="InterPro" id="IPR032694">
    <property type="entry name" value="CopC/D"/>
</dbReference>
<evidence type="ECO:0000256" key="8">
    <source>
        <dbReference type="ARBA" id="ARBA00023136"/>
    </source>
</evidence>
<evidence type="ECO:0000259" key="11">
    <source>
        <dbReference type="Pfam" id="PF04234"/>
    </source>
</evidence>
<evidence type="ECO:0000259" key="12">
    <source>
        <dbReference type="Pfam" id="PF05425"/>
    </source>
</evidence>
<dbReference type="InterPro" id="IPR014756">
    <property type="entry name" value="Ig_E-set"/>
</dbReference>
<evidence type="ECO:0000256" key="9">
    <source>
        <dbReference type="SAM" id="Phobius"/>
    </source>
</evidence>
<dbReference type="InterPro" id="IPR008457">
    <property type="entry name" value="Cu-R_CopD_dom"/>
</dbReference>
<keyword evidence="3 9" id="KW-0812">Transmembrane</keyword>
<comment type="subcellular location">
    <subcellularLocation>
        <location evidence="1">Cell membrane</location>
        <topology evidence="1">Multi-pass membrane protein</topology>
    </subcellularLocation>
</comment>
<protein>
    <submittedName>
        <fullName evidence="13">Copper resistance CopC/CopD family protein</fullName>
    </submittedName>
</protein>
<keyword evidence="14" id="KW-1185">Reference proteome</keyword>
<dbReference type="PANTHER" id="PTHR34820:SF4">
    <property type="entry name" value="INNER MEMBRANE PROTEIN YEBZ"/>
    <property type="match status" value="1"/>
</dbReference>
<keyword evidence="6 9" id="KW-1133">Transmembrane helix</keyword>
<dbReference type="InterPro" id="IPR007348">
    <property type="entry name" value="CopC_dom"/>
</dbReference>
<feature type="transmembrane region" description="Helical" evidence="9">
    <location>
        <begin position="146"/>
        <end position="166"/>
    </location>
</feature>
<dbReference type="Pfam" id="PF05425">
    <property type="entry name" value="CopD"/>
    <property type="match status" value="1"/>
</dbReference>
<reference evidence="14" key="1">
    <citation type="journal article" date="2019" name="Int. J. Syst. Evol. Microbiol.">
        <title>The Global Catalogue of Microorganisms (GCM) 10K type strain sequencing project: providing services to taxonomists for standard genome sequencing and annotation.</title>
        <authorList>
            <consortium name="The Broad Institute Genomics Platform"/>
            <consortium name="The Broad Institute Genome Sequencing Center for Infectious Disease"/>
            <person name="Wu L."/>
            <person name="Ma J."/>
        </authorList>
    </citation>
    <scope>NUCLEOTIDE SEQUENCE [LARGE SCALE GENOMIC DNA]</scope>
    <source>
        <strain evidence="14">CCUG 43117</strain>
    </source>
</reference>
<dbReference type="PANTHER" id="PTHR34820">
    <property type="entry name" value="INNER MEMBRANE PROTEIN YEBZ"/>
    <property type="match status" value="1"/>
</dbReference>
<evidence type="ECO:0000256" key="5">
    <source>
        <dbReference type="ARBA" id="ARBA00022729"/>
    </source>
</evidence>
<comment type="caution">
    <text evidence="13">The sequence shown here is derived from an EMBL/GenBank/DDBJ whole genome shotgun (WGS) entry which is preliminary data.</text>
</comment>
<evidence type="ECO:0000256" key="1">
    <source>
        <dbReference type="ARBA" id="ARBA00004651"/>
    </source>
</evidence>
<feature type="transmembrane region" description="Helical" evidence="9">
    <location>
        <begin position="216"/>
        <end position="240"/>
    </location>
</feature>
<evidence type="ECO:0000256" key="3">
    <source>
        <dbReference type="ARBA" id="ARBA00022692"/>
    </source>
</evidence>
<dbReference type="EMBL" id="JBHSLU010000082">
    <property type="protein sequence ID" value="MFC5508267.1"/>
    <property type="molecule type" value="Genomic_DNA"/>
</dbReference>
<proteinExistence type="predicted"/>
<feature type="domain" description="Copper resistance protein D" evidence="12">
    <location>
        <begin position="307"/>
        <end position="407"/>
    </location>
</feature>
<evidence type="ECO:0000256" key="4">
    <source>
        <dbReference type="ARBA" id="ARBA00022723"/>
    </source>
</evidence>
<keyword evidence="4" id="KW-0479">Metal-binding</keyword>
<organism evidence="13 14">
    <name type="scientific">Bosea massiliensis</name>
    <dbReference type="NCBI Taxonomy" id="151419"/>
    <lineage>
        <taxon>Bacteria</taxon>
        <taxon>Pseudomonadati</taxon>
        <taxon>Pseudomonadota</taxon>
        <taxon>Alphaproteobacteria</taxon>
        <taxon>Hyphomicrobiales</taxon>
        <taxon>Boseaceae</taxon>
        <taxon>Bosea</taxon>
    </lineage>
</organism>
<dbReference type="Proteomes" id="UP001596060">
    <property type="component" value="Unassembled WGS sequence"/>
</dbReference>
<feature type="transmembrane region" description="Helical" evidence="9">
    <location>
        <begin position="345"/>
        <end position="366"/>
    </location>
</feature>
<evidence type="ECO:0000256" key="10">
    <source>
        <dbReference type="SAM" id="SignalP"/>
    </source>
</evidence>
<accession>A0ABW0P9U9</accession>
<dbReference type="SUPFAM" id="SSF81296">
    <property type="entry name" value="E set domains"/>
    <property type="match status" value="1"/>
</dbReference>
<feature type="chain" id="PRO_5046832101" evidence="10">
    <location>
        <begin position="30"/>
        <end position="529"/>
    </location>
</feature>
<name>A0ABW0P9U9_9HYPH</name>
<feature type="domain" description="CopC" evidence="11">
    <location>
        <begin position="28"/>
        <end position="119"/>
    </location>
</feature>
<feature type="transmembrane region" description="Helical" evidence="9">
    <location>
        <begin position="247"/>
        <end position="267"/>
    </location>
</feature>
<keyword evidence="7" id="KW-0186">Copper</keyword>
<evidence type="ECO:0000256" key="2">
    <source>
        <dbReference type="ARBA" id="ARBA00022475"/>
    </source>
</evidence>
<feature type="transmembrane region" description="Helical" evidence="9">
    <location>
        <begin position="312"/>
        <end position="333"/>
    </location>
</feature>
<keyword evidence="8 9" id="KW-0472">Membrane</keyword>